<dbReference type="PANTHER" id="PTHR11977:SF45">
    <property type="entry name" value="SUPERVILLIN"/>
    <property type="match status" value="1"/>
</dbReference>
<dbReference type="RefSeq" id="XP_031552201.1">
    <property type="nucleotide sequence ID" value="XM_031696341.1"/>
</dbReference>
<dbReference type="GeneID" id="116289420"/>
<dbReference type="Pfam" id="PF00626">
    <property type="entry name" value="Gelsolin"/>
    <property type="match status" value="2"/>
</dbReference>
<dbReference type="GO" id="GO:0051016">
    <property type="term" value="P:barbed-end actin filament capping"/>
    <property type="evidence" value="ECO:0007669"/>
    <property type="project" value="TreeGrafter"/>
</dbReference>
<feature type="compositionally biased region" description="Basic and acidic residues" evidence="2">
    <location>
        <begin position="327"/>
        <end position="338"/>
    </location>
</feature>
<feature type="compositionally biased region" description="Basic residues" evidence="2">
    <location>
        <begin position="376"/>
        <end position="387"/>
    </location>
</feature>
<evidence type="ECO:0000259" key="3">
    <source>
        <dbReference type="PROSITE" id="PS51089"/>
    </source>
</evidence>
<feature type="compositionally biased region" description="Basic and acidic residues" evidence="2">
    <location>
        <begin position="283"/>
        <end position="314"/>
    </location>
</feature>
<feature type="compositionally biased region" description="Basic and acidic residues" evidence="2">
    <location>
        <begin position="345"/>
        <end position="362"/>
    </location>
</feature>
<dbReference type="Gene3D" id="1.10.950.10">
    <property type="entry name" value="Villin headpiece domain"/>
    <property type="match status" value="1"/>
</dbReference>
<dbReference type="GO" id="GO:0051014">
    <property type="term" value="P:actin filament severing"/>
    <property type="evidence" value="ECO:0007669"/>
    <property type="project" value="TreeGrafter"/>
</dbReference>
<dbReference type="InterPro" id="IPR036886">
    <property type="entry name" value="Villin_headpiece_dom_sf"/>
</dbReference>
<accession>A0A6P8H731</accession>
<evidence type="ECO:0000256" key="1">
    <source>
        <dbReference type="ARBA" id="ARBA00008418"/>
    </source>
</evidence>
<dbReference type="InterPro" id="IPR007123">
    <property type="entry name" value="Gelsolin-like_dom"/>
</dbReference>
<dbReference type="Gene3D" id="3.40.20.10">
    <property type="entry name" value="Severin"/>
    <property type="match status" value="5"/>
</dbReference>
<feature type="domain" description="HP" evidence="3">
    <location>
        <begin position="1223"/>
        <end position="1286"/>
    </location>
</feature>
<proteinExistence type="inferred from homology"/>
<dbReference type="SUPFAM" id="SSF55753">
    <property type="entry name" value="Actin depolymerizing proteins"/>
    <property type="match status" value="5"/>
</dbReference>
<dbReference type="InterPro" id="IPR029006">
    <property type="entry name" value="ADF-H/Gelsolin-like_dom_sf"/>
</dbReference>
<dbReference type="Proteomes" id="UP000515163">
    <property type="component" value="Unplaced"/>
</dbReference>
<dbReference type="SMART" id="SM00262">
    <property type="entry name" value="GEL"/>
    <property type="match status" value="4"/>
</dbReference>
<protein>
    <submittedName>
        <fullName evidence="5 6">Supervillin-like isoform X1</fullName>
    </submittedName>
</protein>
<feature type="compositionally biased region" description="Basic and acidic residues" evidence="2">
    <location>
        <begin position="175"/>
        <end position="201"/>
    </location>
</feature>
<sequence length="1286" mass="147131">MLKWAFTADVVDEPYRYDLPKPVDLIVMDELEREHQWKYEQAKQRFGSEEEDLEGTSMQSLSQVSFASEEELPEKSPLDESAGFIPKLTDIQQKLLDEVDSKPTPKSVAIEEDTKIIPKLSEVKDKLVSTEENDKKPFTYGDDERFEGIKNVKNKLPKGQKESEPQDYVMPTTVMKKDQDLKKMMEERKKLTDENIDDRAESAAQEIRSLASDISKTFGSDSPKENQEKADNKESVRKVSSEKKPEETKKEIKKTEGDSKRKVSGEKEFTQGKPKVSSLDQEDSGKKKPEETKKEIKKTEGDSKRKVSGEKEFTQAKPKVSSFDQEDSGKKKPVEKKPKSTQASVKKEDNAKSLSLEEKPVLDTKSTSNLKAFADHRRKLRPSRKHAPTSNPIKARQKREDLRTETDFLVSKAERNHVKEADELEKPIRTYVSKKRNESKFAAEALEGLSKKENLKEASTALRKTAKNVEGISTELKEFGGFLPVMLLQIKGHRHLQTRLVEPSAKSLNSGDAFVLVTEKNVYVWLGKGANIMKKAKAAEVSTIIVKQRDLGTNTKTSHMIEEGKEEAGSTSFWKLLGGKSKIASARQVPTDEEYEKNIQATNLVYRIDYSRDPPELKFRDDLSGRVLSEKFMDPDHAYVLDFGPEVYLWLGRNCNRSARLKGMKLAQEIYDGKFKYKSRLNPFHPSSLSDKEQSHEISRPKWALLGRMTARSETVLFREKFIDWPDHNVDYTKDFVKKPVSGSFAVLNKKSTLQEENQETGTGDAISYDKQENGIFSLKTVDVNMMIELPPEPSLVLENFDIGRGIGSIDEEGRRFSVTTVDVKVWHVKEYGYNAMPEEDYGHFHSCEGYIVRWKYCVKRTGVKSLKGKTSRIEDVGRDKIVYFFWQGQDSTINEKGAAALMTVELDSDRGPQVLVAQGKEPPCFPRLFGGKMVVHQGKREPPEDEDDEEDTCMFIVRNEDPDEVYLLQVKTDPYALRSRTSFVVVDLIELILYVWHGAKSSKEIRNIGKNAGKQLMKWFNDKFPDDALEVQEFEEGDEPDLFWDALRGDQSHVSLKEDSRKYDFTLRVFSLNSSSGQFVATELLNPSRSSSVTTPYPIRQSQLYSASQPAIFLIDAHHELYMWQGWWPRDEEENEMQATTTGSAQTRFSNDRRLAMETIKSYAQELNRNLSKTYIIFAGLEPKSFKALFPYWEERDDVRDINVEARKDKPVLLKLEEELARLSRDTYSLSELQKKPLPDGVDPTRLEMYLHVAEFEKAFGMSKSDFESIPTWKKLGLKKKANLF</sequence>
<evidence type="ECO:0000256" key="2">
    <source>
        <dbReference type="SAM" id="MobiDB-lite"/>
    </source>
</evidence>
<dbReference type="SUPFAM" id="SSF47050">
    <property type="entry name" value="VHP, Villin headpiece domain"/>
    <property type="match status" value="1"/>
</dbReference>
<dbReference type="SMART" id="SM00153">
    <property type="entry name" value="VHP"/>
    <property type="match status" value="1"/>
</dbReference>
<dbReference type="Pfam" id="PF02209">
    <property type="entry name" value="VHP"/>
    <property type="match status" value="1"/>
</dbReference>
<evidence type="ECO:0000313" key="4">
    <source>
        <dbReference type="Proteomes" id="UP000515163"/>
    </source>
</evidence>
<name>A0A6P8H731_ACTTE</name>
<dbReference type="GO" id="GO:0005737">
    <property type="term" value="C:cytoplasm"/>
    <property type="evidence" value="ECO:0007669"/>
    <property type="project" value="TreeGrafter"/>
</dbReference>
<dbReference type="RefSeq" id="XP_031552209.1">
    <property type="nucleotide sequence ID" value="XM_031696349.1"/>
</dbReference>
<evidence type="ECO:0000313" key="6">
    <source>
        <dbReference type="RefSeq" id="XP_031552209.1"/>
    </source>
</evidence>
<feature type="region of interest" description="Disordered" evidence="2">
    <location>
        <begin position="149"/>
        <end position="403"/>
    </location>
</feature>
<dbReference type="InterPro" id="IPR003128">
    <property type="entry name" value="Villin_headpiece"/>
</dbReference>
<dbReference type="KEGG" id="aten:116289420"/>
<keyword evidence="4" id="KW-1185">Reference proteome</keyword>
<feature type="compositionally biased region" description="Basic and acidic residues" evidence="2">
    <location>
        <begin position="222"/>
        <end position="270"/>
    </location>
</feature>
<evidence type="ECO:0000313" key="5">
    <source>
        <dbReference type="RefSeq" id="XP_031552201.1"/>
    </source>
</evidence>
<dbReference type="InterPro" id="IPR007122">
    <property type="entry name" value="Villin/Gelsolin"/>
</dbReference>
<dbReference type="OrthoDB" id="5976901at2759"/>
<dbReference type="GO" id="GO:0008154">
    <property type="term" value="P:actin polymerization or depolymerization"/>
    <property type="evidence" value="ECO:0007669"/>
    <property type="project" value="TreeGrafter"/>
</dbReference>
<dbReference type="GO" id="GO:0051015">
    <property type="term" value="F:actin filament binding"/>
    <property type="evidence" value="ECO:0007669"/>
    <property type="project" value="InterPro"/>
</dbReference>
<reference evidence="5 6" key="1">
    <citation type="submission" date="2025-04" db="UniProtKB">
        <authorList>
            <consortium name="RefSeq"/>
        </authorList>
    </citation>
    <scope>IDENTIFICATION</scope>
    <source>
        <tissue evidence="5 6">Tentacle</tissue>
    </source>
</reference>
<dbReference type="GO" id="GO:0005546">
    <property type="term" value="F:phosphatidylinositol-4,5-bisphosphate binding"/>
    <property type="evidence" value="ECO:0007669"/>
    <property type="project" value="TreeGrafter"/>
</dbReference>
<organism evidence="4 6">
    <name type="scientific">Actinia tenebrosa</name>
    <name type="common">Australian red waratah sea anemone</name>
    <dbReference type="NCBI Taxonomy" id="6105"/>
    <lineage>
        <taxon>Eukaryota</taxon>
        <taxon>Metazoa</taxon>
        <taxon>Cnidaria</taxon>
        <taxon>Anthozoa</taxon>
        <taxon>Hexacorallia</taxon>
        <taxon>Actiniaria</taxon>
        <taxon>Actiniidae</taxon>
        <taxon>Actinia</taxon>
    </lineage>
</organism>
<dbReference type="PROSITE" id="PS51089">
    <property type="entry name" value="HP"/>
    <property type="match status" value="1"/>
</dbReference>
<dbReference type="PANTHER" id="PTHR11977">
    <property type="entry name" value="VILLIN"/>
    <property type="match status" value="1"/>
</dbReference>
<feature type="region of interest" description="Disordered" evidence="2">
    <location>
        <begin position="41"/>
        <end position="84"/>
    </location>
</feature>
<gene>
    <name evidence="5 6 7" type="primary">LOC116289420</name>
</gene>
<feature type="compositionally biased region" description="Polar residues" evidence="2">
    <location>
        <begin position="56"/>
        <end position="66"/>
    </location>
</feature>
<dbReference type="GO" id="GO:0015629">
    <property type="term" value="C:actin cytoskeleton"/>
    <property type="evidence" value="ECO:0007669"/>
    <property type="project" value="TreeGrafter"/>
</dbReference>
<dbReference type="RefSeq" id="XP_031552218.1">
    <property type="nucleotide sequence ID" value="XM_031696358.1"/>
</dbReference>
<evidence type="ECO:0000313" key="7">
    <source>
        <dbReference type="RefSeq" id="XP_031552218.1"/>
    </source>
</evidence>
<comment type="similarity">
    <text evidence="1">Belongs to the villin/gelsolin family.</text>
</comment>